<dbReference type="AlphaFoldDB" id="Q972Y6"/>
<keyword evidence="2" id="KW-1185">Reference proteome</keyword>
<dbReference type="GO" id="GO:0004034">
    <property type="term" value="F:aldose 1-epimerase activity"/>
    <property type="evidence" value="ECO:0007669"/>
    <property type="project" value="UniProtKB-EC"/>
</dbReference>
<dbReference type="Proteomes" id="UP000001015">
    <property type="component" value="Chromosome"/>
</dbReference>
<dbReference type="InterPro" id="IPR014718">
    <property type="entry name" value="GH-type_carb-bd"/>
</dbReference>
<gene>
    <name evidence="1" type="primary">ST1003</name>
    <name evidence="1" type="ordered locus">STK_10030</name>
</gene>
<keyword evidence="1" id="KW-0413">Isomerase</keyword>
<dbReference type="GO" id="GO:0033499">
    <property type="term" value="P:galactose catabolic process via UDP-galactose, Leloir pathway"/>
    <property type="evidence" value="ECO:0007669"/>
    <property type="project" value="TreeGrafter"/>
</dbReference>
<dbReference type="GO" id="GO:0006006">
    <property type="term" value="P:glucose metabolic process"/>
    <property type="evidence" value="ECO:0007669"/>
    <property type="project" value="TreeGrafter"/>
</dbReference>
<proteinExistence type="predicted"/>
<dbReference type="KEGG" id="sto:STK_10030"/>
<accession>Q972Y6</accession>
<dbReference type="eggNOG" id="arCOG05361">
    <property type="taxonomic scope" value="Archaea"/>
</dbReference>
<dbReference type="STRING" id="273063.STK_10030"/>
<dbReference type="Gene3D" id="2.70.98.10">
    <property type="match status" value="1"/>
</dbReference>
<dbReference type="InterPro" id="IPR008183">
    <property type="entry name" value="Aldose_1/G6P_1-epimerase"/>
</dbReference>
<dbReference type="PANTHER" id="PTHR10091:SF0">
    <property type="entry name" value="GALACTOSE MUTAROTASE"/>
    <property type="match status" value="1"/>
</dbReference>
<dbReference type="Pfam" id="PF01263">
    <property type="entry name" value="Aldose_epim"/>
    <property type="match status" value="1"/>
</dbReference>
<evidence type="ECO:0000313" key="2">
    <source>
        <dbReference type="Proteomes" id="UP000001015"/>
    </source>
</evidence>
<dbReference type="SUPFAM" id="SSF74650">
    <property type="entry name" value="Galactose mutarotase-like"/>
    <property type="match status" value="1"/>
</dbReference>
<evidence type="ECO:0000313" key="1">
    <source>
        <dbReference type="EMBL" id="BAB66027.1"/>
    </source>
</evidence>
<dbReference type="EMBL" id="BA000023">
    <property type="protein sequence ID" value="BAB66027.1"/>
    <property type="molecule type" value="Genomic_DNA"/>
</dbReference>
<reference evidence="2" key="1">
    <citation type="journal article" date="2001" name="DNA Res.">
        <title>Complete genome sequence of an aerobic thermoacidophilic Crenarchaeon, Sulfolobus tokodaii strain7.</title>
        <authorList>
            <person name="Kawarabayasi Y."/>
            <person name="Hino Y."/>
            <person name="Horikawa H."/>
            <person name="Jin-no K."/>
            <person name="Takahashi M."/>
            <person name="Sekine M."/>
            <person name="Baba S."/>
            <person name="Ankai A."/>
            <person name="Kosugi H."/>
            <person name="Hosoyama A."/>
            <person name="Fukui S."/>
            <person name="Nagai Y."/>
            <person name="Nishijima K."/>
            <person name="Otsuka R."/>
            <person name="Nakazawa H."/>
            <person name="Takamiya M."/>
            <person name="Kato Y."/>
            <person name="Yoshizawa T."/>
            <person name="Tanaka T."/>
            <person name="Kudoh Y."/>
            <person name="Yamazaki J."/>
            <person name="Kushida N."/>
            <person name="Oguchi A."/>
            <person name="Aoki K."/>
            <person name="Masuda S."/>
            <person name="Yanagii M."/>
            <person name="Nishimura M."/>
            <person name="Yamagishi A."/>
            <person name="Oshima T."/>
            <person name="Kikuchi H."/>
        </authorList>
    </citation>
    <scope>NUCLEOTIDE SEQUENCE [LARGE SCALE GENOMIC DNA]</scope>
    <source>
        <strain evidence="2">DSM 16993 / JCM 10545 / NBRC 100140 / 7</strain>
    </source>
</reference>
<dbReference type="EC" id="5.1.3.3" evidence="1"/>
<organism evidence="1 2">
    <name type="scientific">Sulfurisphaera tokodaii (strain DSM 16993 / JCM 10545 / NBRC 100140 / 7)</name>
    <name type="common">Sulfolobus tokodaii</name>
    <dbReference type="NCBI Taxonomy" id="273063"/>
    <lineage>
        <taxon>Archaea</taxon>
        <taxon>Thermoproteota</taxon>
        <taxon>Thermoprotei</taxon>
        <taxon>Sulfolobales</taxon>
        <taxon>Sulfolobaceae</taxon>
        <taxon>Sulfurisphaera</taxon>
    </lineage>
</organism>
<sequence length="270" mass="30304">MYPILLLHMKIRKGNTEAEILLRGGYLYSFTVNGKDVILRGNLYKPTRGGMALLIPYANRVKDGEYEFDGIKYSLPKNKEGNAIHGLVLDGAFEVVDKKDDSLTLQYLLKHDGYPSTLLCKVNYKVDENTLSVTISVTNTGERRAPLTVGAHPYFIISNDWEIFASTDVKQCVMKDKIPTGDLVSSKFEHREYDDCFLINGDIQLKSSYSSILIKRENMPFVQVYTGVKGALAIEPMSGAPDAYHNGLGLKVLNSKEEANFSFQIFVERI</sequence>
<dbReference type="GO" id="GO:0030246">
    <property type="term" value="F:carbohydrate binding"/>
    <property type="evidence" value="ECO:0007669"/>
    <property type="project" value="InterPro"/>
</dbReference>
<dbReference type="CDD" id="cd01081">
    <property type="entry name" value="Aldose_epim"/>
    <property type="match status" value="1"/>
</dbReference>
<dbReference type="PATRIC" id="fig|273063.9.peg.1127"/>
<protein>
    <submittedName>
        <fullName evidence="1">Aldose 1-epimerase</fullName>
        <ecNumber evidence="1">5.1.3.3</ecNumber>
    </submittedName>
</protein>
<name>Q972Y6_SULTO</name>
<dbReference type="InterPro" id="IPR011013">
    <property type="entry name" value="Gal_mutarotase_sf_dom"/>
</dbReference>
<dbReference type="PANTHER" id="PTHR10091">
    <property type="entry name" value="ALDOSE-1-EPIMERASE"/>
    <property type="match status" value="1"/>
</dbReference>